<evidence type="ECO:0000313" key="15">
    <source>
        <dbReference type="EMBL" id="AOW05714.1"/>
    </source>
</evidence>
<evidence type="ECO:0000256" key="6">
    <source>
        <dbReference type="ARBA" id="ARBA00022777"/>
    </source>
</evidence>
<evidence type="ECO:0000256" key="8">
    <source>
        <dbReference type="ARBA" id="ARBA00022840"/>
    </source>
</evidence>
<dbReference type="InterPro" id="IPR004006">
    <property type="entry name" value="DhaK_dom"/>
</dbReference>
<dbReference type="GO" id="GO:0004371">
    <property type="term" value="F:glycerone kinase activity"/>
    <property type="evidence" value="ECO:0007669"/>
    <property type="project" value="UniProtKB-EC"/>
</dbReference>
<comment type="catalytic activity">
    <reaction evidence="9">
        <text>D-glyceraldehyde + ATP = D-glyceraldehyde 3-phosphate + ADP + H(+)</text>
        <dbReference type="Rhea" id="RHEA:13941"/>
        <dbReference type="ChEBI" id="CHEBI:15378"/>
        <dbReference type="ChEBI" id="CHEBI:17378"/>
        <dbReference type="ChEBI" id="CHEBI:30616"/>
        <dbReference type="ChEBI" id="CHEBI:59776"/>
        <dbReference type="ChEBI" id="CHEBI:456216"/>
        <dbReference type="EC" id="2.7.1.28"/>
    </reaction>
</comment>
<dbReference type="PROSITE" id="PS51480">
    <property type="entry name" value="DHAL"/>
    <property type="match status" value="1"/>
</dbReference>
<evidence type="ECO:0000256" key="9">
    <source>
        <dbReference type="ARBA" id="ARBA00047974"/>
    </source>
</evidence>
<dbReference type="GO" id="GO:0005524">
    <property type="term" value="F:ATP binding"/>
    <property type="evidence" value="ECO:0007669"/>
    <property type="project" value="UniProtKB-KW"/>
</dbReference>
<evidence type="ECO:0000313" key="16">
    <source>
        <dbReference type="EMBL" id="RDW28200.1"/>
    </source>
</evidence>
<dbReference type="SMART" id="SM01120">
    <property type="entry name" value="Dak2"/>
    <property type="match status" value="1"/>
</dbReference>
<dbReference type="GeneID" id="2911830"/>
<name>A0A1H6Q0M4_YARLL</name>
<evidence type="ECO:0000256" key="2">
    <source>
        <dbReference type="ARBA" id="ARBA00004778"/>
    </source>
</evidence>
<accession>A0A1H6Q0M4</accession>
<dbReference type="GO" id="GO:0050354">
    <property type="term" value="F:triokinase activity"/>
    <property type="evidence" value="ECO:0007669"/>
    <property type="project" value="UniProtKB-EC"/>
</dbReference>
<dbReference type="Gene3D" id="1.25.40.340">
    <property type="match status" value="1"/>
</dbReference>
<keyword evidence="6" id="KW-0418">Kinase</keyword>
<dbReference type="Pfam" id="PF02733">
    <property type="entry name" value="Dak1"/>
    <property type="match status" value="1"/>
</dbReference>
<evidence type="ECO:0000256" key="1">
    <source>
        <dbReference type="ARBA" id="ARBA00003264"/>
    </source>
</evidence>
<dbReference type="Proteomes" id="UP000256601">
    <property type="component" value="Unassembled WGS sequence"/>
</dbReference>
<dbReference type="UniPathway" id="UPA00617">
    <property type="reaction ID" value="UER00669"/>
</dbReference>
<keyword evidence="4" id="KW-0808">Transferase</keyword>
<dbReference type="FunFam" id="3.30.1180.20:FF:000001">
    <property type="entry name" value="Dihydroxyacetone kinase 1"/>
    <property type="match status" value="1"/>
</dbReference>
<dbReference type="RefSeq" id="XP_504198.1">
    <property type="nucleotide sequence ID" value="XM_504198.1"/>
</dbReference>
<dbReference type="Gene3D" id="3.30.1180.20">
    <property type="entry name" value="Dihydroxyacetone kinase, domain 2"/>
    <property type="match status" value="1"/>
</dbReference>
<dbReference type="VEuPathDB" id="FungiDB:YALI1_E24532g"/>
<dbReference type="SUPFAM" id="SSF82549">
    <property type="entry name" value="DAK1/DegV-like"/>
    <property type="match status" value="1"/>
</dbReference>
<dbReference type="FunFam" id="3.40.50.10440:FF:000001">
    <property type="entry name" value="Dihydroxyacetone kinase, DhaK subunit"/>
    <property type="match status" value="1"/>
</dbReference>
<comment type="similarity">
    <text evidence="3">Belongs to the dihydroxyacetone kinase (DAK) family.</text>
</comment>
<dbReference type="NCBIfam" id="TIGR02361">
    <property type="entry name" value="dak_ATP"/>
    <property type="match status" value="1"/>
</dbReference>
<evidence type="ECO:0000256" key="7">
    <source>
        <dbReference type="ARBA" id="ARBA00022798"/>
    </source>
</evidence>
<feature type="binding site" evidence="12">
    <location>
        <position position="106"/>
    </location>
    <ligand>
        <name>substrate</name>
    </ligand>
</feature>
<gene>
    <name evidence="16" type="ORF">B0I71DRAFT_113574</name>
    <name evidence="15" type="ORF">YALI1_E24532g</name>
</gene>
<sequence length="563" mass="60211">MKHFAKTNLVNLYLESLLASNPQLGLVEDQRIIYYKKKKSDKVRVISGGGSGHEPSWSGLVGSGLLDAAVCGDIFASPSARQVMAGIRASEPDSGVILAITNYTGDKLHFGLAQEKFQAESGGMQVAVIPVTDDVALGRTRSSKVGRRGLAGNLLVLKSMGACAEAGGSFDHVSNVGRAVNDGLVTVGCSLDHCSVPGRTDVDFHIPHDKAVLGMGIHNERGLVEVDIPERPEDLIKQMLTLLLDPNDKERAFVSFKEKDEVILLVNNFGGLSNLENGALTQVALSVLEQDYNIVPCRVLSGAFETSLDGPGFSITLYNPSYSATLVEKLSSKQLLELIDAPTDAPAWPRVGVNEPKKQKVLSKQEELAAKDCEESPYDELVSRICKHVISIEPSLTTWDTVMGDGDCGMAAKDAALHIQKEWNSRKQSSLKGTLNLLSSCLDDMGGSLGAILGIFVSALIYNLQKEGVEQAPKAVGLASKSLQTHTQARKGDRTVMDSLIPFCEVYASSGSLQHAAKAAQEGAESTKTLKAQYGRASYVSKTADVPDPGAWLFAAVVDQLSK</sequence>
<dbReference type="EMBL" id="KZ858954">
    <property type="protein sequence ID" value="RDW28200.1"/>
    <property type="molecule type" value="Genomic_DNA"/>
</dbReference>
<comment type="function">
    <text evidence="1">Catalyzes both the phosphorylation of dihydroxyacetone and of glyceraldehyde.</text>
</comment>
<comment type="catalytic activity">
    <reaction evidence="10">
        <text>dihydroxyacetone + ATP = dihydroxyacetone phosphate + ADP + H(+)</text>
        <dbReference type="Rhea" id="RHEA:15773"/>
        <dbReference type="ChEBI" id="CHEBI:15378"/>
        <dbReference type="ChEBI" id="CHEBI:16016"/>
        <dbReference type="ChEBI" id="CHEBI:30616"/>
        <dbReference type="ChEBI" id="CHEBI:57642"/>
        <dbReference type="ChEBI" id="CHEBI:456216"/>
        <dbReference type="EC" id="2.7.1.29"/>
    </reaction>
</comment>
<dbReference type="PROSITE" id="PS51481">
    <property type="entry name" value="DHAK"/>
    <property type="match status" value="1"/>
</dbReference>
<dbReference type="GO" id="GO:0019588">
    <property type="term" value="P:anaerobic glycerol catabolic process"/>
    <property type="evidence" value="ECO:0007669"/>
    <property type="project" value="UniProtKB-UniPathway"/>
</dbReference>
<protein>
    <submittedName>
        <fullName evidence="16">Dak1 domain-domain-containing protein</fullName>
    </submittedName>
</protein>
<dbReference type="InterPro" id="IPR004007">
    <property type="entry name" value="DhaL_dom"/>
</dbReference>
<evidence type="ECO:0000256" key="10">
    <source>
        <dbReference type="ARBA" id="ARBA00048898"/>
    </source>
</evidence>
<dbReference type="PANTHER" id="PTHR28629:SF1">
    <property type="entry name" value="YALI0F01606P"/>
    <property type="match status" value="1"/>
</dbReference>
<evidence type="ECO:0000313" key="18">
    <source>
        <dbReference type="Proteomes" id="UP000256601"/>
    </source>
</evidence>
<dbReference type="InterPro" id="IPR012734">
    <property type="entry name" value="DhaK_ATP"/>
</dbReference>
<dbReference type="InterPro" id="IPR050861">
    <property type="entry name" value="Dihydroxyacetone_Kinase"/>
</dbReference>
<evidence type="ECO:0000256" key="12">
    <source>
        <dbReference type="PIRSR" id="PIRSR612734-2"/>
    </source>
</evidence>
<dbReference type="GO" id="GO:0005829">
    <property type="term" value="C:cytosol"/>
    <property type="evidence" value="ECO:0007669"/>
    <property type="project" value="TreeGrafter"/>
</dbReference>
<comment type="pathway">
    <text evidence="2">Polyol metabolism; glycerol fermentation; glycerone phosphate from glycerol (oxidative route): step 2/2.</text>
</comment>
<dbReference type="EMBL" id="CP017557">
    <property type="protein sequence ID" value="AOW05714.1"/>
    <property type="molecule type" value="Genomic_DNA"/>
</dbReference>
<proteinExistence type="inferred from homology"/>
<keyword evidence="5" id="KW-0547">Nucleotide-binding</keyword>
<evidence type="ECO:0000259" key="14">
    <source>
        <dbReference type="PROSITE" id="PS51481"/>
    </source>
</evidence>
<dbReference type="Proteomes" id="UP000182444">
    <property type="component" value="Chromosome 1E"/>
</dbReference>
<feature type="domain" description="DhaK" evidence="14">
    <location>
        <begin position="5"/>
        <end position="348"/>
    </location>
</feature>
<dbReference type="AlphaFoldDB" id="A0A1H6Q0M4"/>
<dbReference type="PANTHER" id="PTHR28629">
    <property type="entry name" value="TRIOKINASE/FMN CYCLASE"/>
    <property type="match status" value="1"/>
</dbReference>
<evidence type="ECO:0000313" key="17">
    <source>
        <dbReference type="Proteomes" id="UP000182444"/>
    </source>
</evidence>
<reference evidence="15 17" key="1">
    <citation type="journal article" date="2016" name="PLoS ONE">
        <title>Sequence Assembly of Yarrowia lipolytica Strain W29/CLIB89 Shows Transposable Element Diversity.</title>
        <authorList>
            <person name="Magnan C."/>
            <person name="Yu J."/>
            <person name="Chang I."/>
            <person name="Jahn E."/>
            <person name="Kanomata Y."/>
            <person name="Wu J."/>
            <person name="Zeller M."/>
            <person name="Oakes M."/>
            <person name="Baldi P."/>
            <person name="Sandmeyer S."/>
        </authorList>
    </citation>
    <scope>NUCLEOTIDE SEQUENCE [LARGE SCALE GENOMIC DNA]</scope>
    <source>
        <strain evidence="15">CLIB89</strain>
        <strain evidence="17">CLIB89(W29)</strain>
    </source>
</reference>
<feature type="active site" description="Tele-hemiaminal-histidine intermediate" evidence="11">
    <location>
        <position position="218"/>
    </location>
</feature>
<feature type="binding site" evidence="12">
    <location>
        <begin position="50"/>
        <end position="53"/>
    </location>
    <ligand>
        <name>substrate</name>
    </ligand>
</feature>
<evidence type="ECO:0000256" key="11">
    <source>
        <dbReference type="PIRSR" id="PIRSR612734-1"/>
    </source>
</evidence>
<dbReference type="InterPro" id="IPR036117">
    <property type="entry name" value="DhaL_dom_sf"/>
</dbReference>
<dbReference type="eggNOG" id="KOG2426">
    <property type="taxonomic scope" value="Eukaryota"/>
</dbReference>
<reference evidence="16 18" key="2">
    <citation type="submission" date="2018-07" db="EMBL/GenBank/DDBJ databases">
        <title>Draft Genome Assemblies for Five Robust Yarrowia lipolytica Strains Exhibiting High Lipid Production and Pentose Sugar Utilization and Sugar Alcohol Secretion from Undetoxified Lignocellulosic Biomass Hydrolysates.</title>
        <authorList>
            <consortium name="DOE Joint Genome Institute"/>
            <person name="Walker C."/>
            <person name="Ryu S."/>
            <person name="Na H."/>
            <person name="Zane M."/>
            <person name="LaButti K."/>
            <person name="Lipzen A."/>
            <person name="Haridas S."/>
            <person name="Barry K."/>
            <person name="Grigoriev I.V."/>
            <person name="Quarterman J."/>
            <person name="Slininger P."/>
            <person name="Dien B."/>
            <person name="Trinh C.T."/>
        </authorList>
    </citation>
    <scope>NUCLEOTIDE SEQUENCE [LARGE SCALE GENOMIC DNA]</scope>
    <source>
        <strain evidence="16 18">YB392</strain>
    </source>
</reference>
<dbReference type="OrthoDB" id="1724672at2759"/>
<dbReference type="SUPFAM" id="SSF101473">
    <property type="entry name" value="DhaL-like"/>
    <property type="match status" value="1"/>
</dbReference>
<evidence type="ECO:0000256" key="4">
    <source>
        <dbReference type="ARBA" id="ARBA00022679"/>
    </source>
</evidence>
<dbReference type="VEuPathDB" id="FungiDB:YALI0_E20691g"/>
<organism evidence="15 17">
    <name type="scientific">Yarrowia lipolytica</name>
    <name type="common">Candida lipolytica</name>
    <dbReference type="NCBI Taxonomy" id="4952"/>
    <lineage>
        <taxon>Eukaryota</taxon>
        <taxon>Fungi</taxon>
        <taxon>Dikarya</taxon>
        <taxon>Ascomycota</taxon>
        <taxon>Saccharomycotina</taxon>
        <taxon>Dipodascomycetes</taxon>
        <taxon>Dipodascales</taxon>
        <taxon>Dipodascales incertae sedis</taxon>
        <taxon>Yarrowia</taxon>
    </lineage>
</organism>
<keyword evidence="8" id="KW-0067">ATP-binding</keyword>
<keyword evidence="7" id="KW-0319">Glycerol metabolism</keyword>
<dbReference type="KEGG" id="yli:2911830"/>
<dbReference type="Pfam" id="PF02734">
    <property type="entry name" value="Dak2"/>
    <property type="match status" value="1"/>
</dbReference>
<dbReference type="Gene3D" id="3.40.50.10440">
    <property type="entry name" value="Dihydroxyacetone kinase, domain 1"/>
    <property type="match status" value="1"/>
</dbReference>
<evidence type="ECO:0000259" key="13">
    <source>
        <dbReference type="PROSITE" id="PS51480"/>
    </source>
</evidence>
<evidence type="ECO:0000256" key="5">
    <source>
        <dbReference type="ARBA" id="ARBA00022741"/>
    </source>
</evidence>
<evidence type="ECO:0000256" key="3">
    <source>
        <dbReference type="ARBA" id="ARBA00008757"/>
    </source>
</evidence>
<dbReference type="OMA" id="TLGNMSG"/>
<feature type="domain" description="DhaL" evidence="13">
    <location>
        <begin position="376"/>
        <end position="563"/>
    </location>
</feature>